<feature type="compositionally biased region" description="Polar residues" evidence="5">
    <location>
        <begin position="266"/>
        <end position="275"/>
    </location>
</feature>
<feature type="compositionally biased region" description="Polar residues" evidence="5">
    <location>
        <begin position="306"/>
        <end position="317"/>
    </location>
</feature>
<dbReference type="GeneID" id="19470126"/>
<feature type="compositionally biased region" description="Basic and acidic residues" evidence="5">
    <location>
        <begin position="292"/>
        <end position="301"/>
    </location>
</feature>
<dbReference type="Proteomes" id="UP000016922">
    <property type="component" value="Unassembled WGS sequence"/>
</dbReference>
<keyword evidence="3 6" id="KW-1133">Transmembrane helix</keyword>
<keyword evidence="2 6" id="KW-0812">Transmembrane</keyword>
<dbReference type="KEGG" id="glz:GLAREA_11084"/>
<dbReference type="eggNOG" id="ENOG502SDAI">
    <property type="taxonomic scope" value="Eukaryota"/>
</dbReference>
<comment type="subcellular location">
    <subcellularLocation>
        <location evidence="1">Membrane</location>
        <topology evidence="1">Single-pass membrane protein</topology>
    </subcellularLocation>
</comment>
<evidence type="ECO:0000256" key="1">
    <source>
        <dbReference type="ARBA" id="ARBA00004167"/>
    </source>
</evidence>
<evidence type="ECO:0000313" key="7">
    <source>
        <dbReference type="EMBL" id="EPE35385.1"/>
    </source>
</evidence>
<evidence type="ECO:0008006" key="9">
    <source>
        <dbReference type="Google" id="ProtNLM"/>
    </source>
</evidence>
<feature type="compositionally biased region" description="Low complexity" evidence="5">
    <location>
        <begin position="108"/>
        <end position="144"/>
    </location>
</feature>
<dbReference type="InterPro" id="IPR051694">
    <property type="entry name" value="Immunoregulatory_rcpt-like"/>
</dbReference>
<protein>
    <recommendedName>
        <fullName evidence="9">Mid2 domain-containing protein</fullName>
    </recommendedName>
</protein>
<organism evidence="7 8">
    <name type="scientific">Glarea lozoyensis (strain ATCC 20868 / MF5171)</name>
    <dbReference type="NCBI Taxonomy" id="1116229"/>
    <lineage>
        <taxon>Eukaryota</taxon>
        <taxon>Fungi</taxon>
        <taxon>Dikarya</taxon>
        <taxon>Ascomycota</taxon>
        <taxon>Pezizomycotina</taxon>
        <taxon>Leotiomycetes</taxon>
        <taxon>Helotiales</taxon>
        <taxon>Helotiaceae</taxon>
        <taxon>Glarea</taxon>
    </lineage>
</organism>
<dbReference type="PANTHER" id="PTHR15549">
    <property type="entry name" value="PAIRED IMMUNOGLOBULIN-LIKE TYPE 2 RECEPTOR"/>
    <property type="match status" value="1"/>
</dbReference>
<evidence type="ECO:0000256" key="4">
    <source>
        <dbReference type="ARBA" id="ARBA00023136"/>
    </source>
</evidence>
<dbReference type="PANTHER" id="PTHR15549:SF6">
    <property type="entry name" value="MID2 DOMAIN-CONTAINING PROTEIN"/>
    <property type="match status" value="1"/>
</dbReference>
<feature type="transmembrane region" description="Helical" evidence="6">
    <location>
        <begin position="151"/>
        <end position="173"/>
    </location>
</feature>
<dbReference type="RefSeq" id="XP_008077464.1">
    <property type="nucleotide sequence ID" value="XM_008079273.1"/>
</dbReference>
<keyword evidence="4 6" id="KW-0472">Membrane</keyword>
<sequence length="317" mass="32932">MAGTCPYGGLWFECLMTNPTFQGCCTSNPCSDGCPPDNLFAAGLPAGGVAATNELNAKCPSGSNWFTCVDQTPAGSFQGCCKSNPCNALGCPRADLVAAQFNSTSTATATSASTSKSSTSAPTATPTTSSTSTTNPISSNVTSSHPNNTPIIAGVVVGGVVLIALIGFLFWYLRDRRRKANSPDPSSMAMMKVPDNAVNADNEGFYAVGGISNGIRPDHDTSKNGGYTKAATQSPGPPPYLSPRHLSPHPSPTTAGFHDNRVSALSRLSTSTNGQPEDALIAPQQLDSTEIGMRDHSREFAVELPTTENQGKLRSPP</sequence>
<dbReference type="GO" id="GO:0016020">
    <property type="term" value="C:membrane"/>
    <property type="evidence" value="ECO:0007669"/>
    <property type="project" value="UniProtKB-SubCell"/>
</dbReference>
<evidence type="ECO:0000256" key="2">
    <source>
        <dbReference type="ARBA" id="ARBA00022692"/>
    </source>
</evidence>
<dbReference type="AlphaFoldDB" id="S3DCE4"/>
<reference evidence="7 8" key="1">
    <citation type="journal article" date="2013" name="BMC Genomics">
        <title>Genomics-driven discovery of the pneumocandin biosynthetic gene cluster in the fungus Glarea lozoyensis.</title>
        <authorList>
            <person name="Chen L."/>
            <person name="Yue Q."/>
            <person name="Zhang X."/>
            <person name="Xiang M."/>
            <person name="Wang C."/>
            <person name="Li S."/>
            <person name="Che Y."/>
            <person name="Ortiz-Lopez F.J."/>
            <person name="Bills G.F."/>
            <person name="Liu X."/>
            <person name="An Z."/>
        </authorList>
    </citation>
    <scope>NUCLEOTIDE SEQUENCE [LARGE SCALE GENOMIC DNA]</scope>
    <source>
        <strain evidence="8">ATCC 20868 / MF5171</strain>
    </source>
</reference>
<evidence type="ECO:0000256" key="6">
    <source>
        <dbReference type="SAM" id="Phobius"/>
    </source>
</evidence>
<dbReference type="OrthoDB" id="3692311at2759"/>
<feature type="region of interest" description="Disordered" evidence="5">
    <location>
        <begin position="108"/>
        <end position="148"/>
    </location>
</feature>
<keyword evidence="8" id="KW-1185">Reference proteome</keyword>
<dbReference type="HOGENOM" id="CLU_877318_0_0_1"/>
<gene>
    <name evidence="7" type="ORF">GLAREA_11084</name>
</gene>
<evidence type="ECO:0000313" key="8">
    <source>
        <dbReference type="Proteomes" id="UP000016922"/>
    </source>
</evidence>
<evidence type="ECO:0000256" key="5">
    <source>
        <dbReference type="SAM" id="MobiDB-lite"/>
    </source>
</evidence>
<name>S3DCE4_GLAL2</name>
<feature type="region of interest" description="Disordered" evidence="5">
    <location>
        <begin position="211"/>
        <end position="317"/>
    </location>
</feature>
<dbReference type="OMA" id="CCSQDAC"/>
<dbReference type="EMBL" id="KE145354">
    <property type="protein sequence ID" value="EPE35385.1"/>
    <property type="molecule type" value="Genomic_DNA"/>
</dbReference>
<dbReference type="GO" id="GO:0071944">
    <property type="term" value="C:cell periphery"/>
    <property type="evidence" value="ECO:0007669"/>
    <property type="project" value="UniProtKB-ARBA"/>
</dbReference>
<proteinExistence type="predicted"/>
<evidence type="ECO:0000256" key="3">
    <source>
        <dbReference type="ARBA" id="ARBA00022989"/>
    </source>
</evidence>
<accession>S3DCE4</accession>